<dbReference type="GO" id="GO:0050660">
    <property type="term" value="F:flavin adenine dinucleotide binding"/>
    <property type="evidence" value="ECO:0007669"/>
    <property type="project" value="InterPro"/>
</dbReference>
<evidence type="ECO:0000313" key="10">
    <source>
        <dbReference type="EMBL" id="TYB42368.1"/>
    </source>
</evidence>
<dbReference type="Gene3D" id="1.10.540.10">
    <property type="entry name" value="Acyl-CoA dehydrogenase/oxidase, N-terminal domain"/>
    <property type="match status" value="1"/>
</dbReference>
<comment type="cofactor">
    <cofactor evidence="1 6">
        <name>FAD</name>
        <dbReference type="ChEBI" id="CHEBI:57692"/>
    </cofactor>
</comment>
<dbReference type="PANTHER" id="PTHR43292:SF4">
    <property type="entry name" value="ACYL-COA DEHYDROGENASE FADE34"/>
    <property type="match status" value="1"/>
</dbReference>
<dbReference type="InterPro" id="IPR037069">
    <property type="entry name" value="AcylCoA_DH/ox_N_sf"/>
</dbReference>
<dbReference type="Gene3D" id="1.20.140.10">
    <property type="entry name" value="Butyryl-CoA Dehydrogenase, subunit A, domain 3"/>
    <property type="match status" value="2"/>
</dbReference>
<dbReference type="InterPro" id="IPR036250">
    <property type="entry name" value="AcylCo_DH-like_C"/>
</dbReference>
<feature type="domain" description="Acyl-CoA oxidase/dehydrogenase middle" evidence="8">
    <location>
        <begin position="125"/>
        <end position="208"/>
    </location>
</feature>
<dbReference type="Proteomes" id="UP000323380">
    <property type="component" value="Unassembled WGS sequence"/>
</dbReference>
<dbReference type="InterPro" id="IPR006091">
    <property type="entry name" value="Acyl-CoA_Oxase/DH_mid-dom"/>
</dbReference>
<evidence type="ECO:0000256" key="3">
    <source>
        <dbReference type="ARBA" id="ARBA00022630"/>
    </source>
</evidence>
<dbReference type="SUPFAM" id="SSF56645">
    <property type="entry name" value="Acyl-CoA dehydrogenase NM domain-like"/>
    <property type="match status" value="1"/>
</dbReference>
<dbReference type="InterPro" id="IPR009100">
    <property type="entry name" value="AcylCoA_DH/oxidase_NM_dom_sf"/>
</dbReference>
<keyword evidence="3 6" id="KW-0285">Flavoprotein</keyword>
<keyword evidence="4 6" id="KW-0274">FAD</keyword>
<dbReference type="SUPFAM" id="SSF47203">
    <property type="entry name" value="Acyl-CoA dehydrogenase C-terminal domain-like"/>
    <property type="match status" value="1"/>
</dbReference>
<dbReference type="PANTHER" id="PTHR43292">
    <property type="entry name" value="ACYL-COA DEHYDROGENASE"/>
    <property type="match status" value="1"/>
</dbReference>
<dbReference type="InterPro" id="IPR052161">
    <property type="entry name" value="Mycobact_Acyl-CoA_DH"/>
</dbReference>
<dbReference type="Pfam" id="PF02771">
    <property type="entry name" value="Acyl-CoA_dh_N"/>
    <property type="match status" value="1"/>
</dbReference>
<comment type="caution">
    <text evidence="10">The sequence shown here is derived from an EMBL/GenBank/DDBJ whole genome shotgun (WGS) entry which is preliminary data.</text>
</comment>
<evidence type="ECO:0000256" key="5">
    <source>
        <dbReference type="ARBA" id="ARBA00023002"/>
    </source>
</evidence>
<evidence type="ECO:0000313" key="11">
    <source>
        <dbReference type="Proteomes" id="UP000323380"/>
    </source>
</evidence>
<dbReference type="GO" id="GO:0016627">
    <property type="term" value="F:oxidoreductase activity, acting on the CH-CH group of donors"/>
    <property type="evidence" value="ECO:0007669"/>
    <property type="project" value="InterPro"/>
</dbReference>
<dbReference type="InterPro" id="IPR009075">
    <property type="entry name" value="AcylCo_DH/oxidase_C"/>
</dbReference>
<feature type="domain" description="Acyl-CoA dehydrogenase/oxidase C-terminal" evidence="7">
    <location>
        <begin position="337"/>
        <end position="385"/>
    </location>
</feature>
<organism evidence="10 11">
    <name type="scientific">Actinomadura chibensis</name>
    <dbReference type="NCBI Taxonomy" id="392828"/>
    <lineage>
        <taxon>Bacteria</taxon>
        <taxon>Bacillati</taxon>
        <taxon>Actinomycetota</taxon>
        <taxon>Actinomycetes</taxon>
        <taxon>Streptosporangiales</taxon>
        <taxon>Thermomonosporaceae</taxon>
        <taxon>Actinomadura</taxon>
    </lineage>
</organism>
<dbReference type="RefSeq" id="WP_067887917.1">
    <property type="nucleotide sequence ID" value="NZ_VSFG01000008.1"/>
</dbReference>
<protein>
    <submittedName>
        <fullName evidence="10">Acyl-CoA dehydrogenase</fullName>
    </submittedName>
</protein>
<dbReference type="AlphaFoldDB" id="A0A5D0ND81"/>
<proteinExistence type="inferred from homology"/>
<evidence type="ECO:0000259" key="8">
    <source>
        <dbReference type="Pfam" id="PF02770"/>
    </source>
</evidence>
<name>A0A5D0ND81_9ACTN</name>
<accession>A0A5D0ND81</accession>
<dbReference type="InterPro" id="IPR046373">
    <property type="entry name" value="Acyl-CoA_Oxase/DH_mid-dom_sf"/>
</dbReference>
<dbReference type="EMBL" id="VSFG01000008">
    <property type="protein sequence ID" value="TYB42368.1"/>
    <property type="molecule type" value="Genomic_DNA"/>
</dbReference>
<dbReference type="InterPro" id="IPR013786">
    <property type="entry name" value="AcylCoA_DH/ox_N"/>
</dbReference>
<dbReference type="GO" id="GO:0005886">
    <property type="term" value="C:plasma membrane"/>
    <property type="evidence" value="ECO:0007669"/>
    <property type="project" value="TreeGrafter"/>
</dbReference>
<keyword evidence="5 6" id="KW-0560">Oxidoreductase</keyword>
<dbReference type="Pfam" id="PF00441">
    <property type="entry name" value="Acyl-CoA_dh_1"/>
    <property type="match status" value="1"/>
</dbReference>
<evidence type="ECO:0000256" key="4">
    <source>
        <dbReference type="ARBA" id="ARBA00022827"/>
    </source>
</evidence>
<dbReference type="FunFam" id="2.40.110.10:FF:000002">
    <property type="entry name" value="Acyl-CoA dehydrogenase fadE12"/>
    <property type="match status" value="1"/>
</dbReference>
<evidence type="ECO:0000256" key="6">
    <source>
        <dbReference type="RuleBase" id="RU362125"/>
    </source>
</evidence>
<evidence type="ECO:0000259" key="7">
    <source>
        <dbReference type="Pfam" id="PF00441"/>
    </source>
</evidence>
<comment type="similarity">
    <text evidence="2 6">Belongs to the acyl-CoA dehydrogenase family.</text>
</comment>
<sequence length="402" mass="43868">MDFGVLELDEELTAFVKEVDAFLDEHLTQDVLDEEWETGAGHNRAFHRALGAKGWIFPAWPVEEGGAGLDPLRVHLLDRELRRREAPSITKGTTGLSVAGIRAYANDALKADVLPRIARGEVCVCLGYTEPDTGSDLAGARTRAVLDGDTWTISGSKMFTTGAQNCQYSFLLARSDPDAPKHRGLTMFLVPLDSPGVEIRPVHTLGGERTNVVYYGDVRVPDHYRLGPRGQGWTVLSEPLRAEHGIGRDDAHGLAEINPSGQTYLHTLERLLEHTLRWASTARRPDGGRPIDDPIVRARLGQVALDVEASRNTPPPMGRVLASELLIRDSADIIDLVGQEALVARGADGALEDGVIEWAHRFAQGTAIYAGTTEVHRNLIAERVLGLPKYARNRPGKQGTSP</sequence>
<evidence type="ECO:0000256" key="2">
    <source>
        <dbReference type="ARBA" id="ARBA00009347"/>
    </source>
</evidence>
<keyword evidence="11" id="KW-1185">Reference proteome</keyword>
<evidence type="ECO:0000256" key="1">
    <source>
        <dbReference type="ARBA" id="ARBA00001974"/>
    </source>
</evidence>
<gene>
    <name evidence="10" type="ORF">FXF69_31625</name>
</gene>
<feature type="domain" description="Acyl-CoA dehydrogenase/oxidase N-terminal" evidence="9">
    <location>
        <begin position="10"/>
        <end position="121"/>
    </location>
</feature>
<reference evidence="10 11" key="1">
    <citation type="submission" date="2019-08" db="EMBL/GenBank/DDBJ databases">
        <title>Actinomadura sp. nov. CYP1-5 isolated from mountain soil.</title>
        <authorList>
            <person name="Songsumanus A."/>
            <person name="Kuncharoen N."/>
            <person name="Kudo T."/>
            <person name="Yuki M."/>
            <person name="Igarashi Y."/>
            <person name="Tanasupawat S."/>
        </authorList>
    </citation>
    <scope>NUCLEOTIDE SEQUENCE [LARGE SCALE GENOMIC DNA]</scope>
    <source>
        <strain evidence="10 11">JCM 14158</strain>
    </source>
</reference>
<dbReference type="Gene3D" id="2.40.110.10">
    <property type="entry name" value="Butyryl-CoA Dehydrogenase, subunit A, domain 2"/>
    <property type="match status" value="1"/>
</dbReference>
<evidence type="ECO:0000259" key="9">
    <source>
        <dbReference type="Pfam" id="PF02771"/>
    </source>
</evidence>
<dbReference type="Pfam" id="PF02770">
    <property type="entry name" value="Acyl-CoA_dh_M"/>
    <property type="match status" value="1"/>
</dbReference>
<dbReference type="STRING" id="1220554.GCA_001552135_01864"/>